<gene>
    <name evidence="1" type="ORF">CBM2634_A170118</name>
</gene>
<name>A0A375IWS8_9BURK</name>
<dbReference type="EMBL" id="OVTA01000009">
    <property type="protein sequence ID" value="SPR97388.1"/>
    <property type="molecule type" value="Genomic_DNA"/>
</dbReference>
<dbReference type="Proteomes" id="UP000256805">
    <property type="component" value="Unassembled WGS sequence"/>
</dbReference>
<proteinExistence type="predicted"/>
<dbReference type="RefSeq" id="WP_116383061.1">
    <property type="nucleotide sequence ID" value="NZ_LS483233.1"/>
</dbReference>
<organism evidence="1 2">
    <name type="scientific">Cupriavidus taiwanensis</name>
    <dbReference type="NCBI Taxonomy" id="164546"/>
    <lineage>
        <taxon>Bacteria</taxon>
        <taxon>Pseudomonadati</taxon>
        <taxon>Pseudomonadota</taxon>
        <taxon>Betaproteobacteria</taxon>
        <taxon>Burkholderiales</taxon>
        <taxon>Burkholderiaceae</taxon>
        <taxon>Cupriavidus</taxon>
    </lineage>
</organism>
<accession>A0A375IWS8</accession>
<reference evidence="1 2" key="1">
    <citation type="submission" date="2018-01" db="EMBL/GenBank/DDBJ databases">
        <authorList>
            <person name="Gaut B.S."/>
            <person name="Morton B.R."/>
            <person name="Clegg M.T."/>
            <person name="Duvall M.R."/>
        </authorList>
    </citation>
    <scope>NUCLEOTIDE SEQUENCE [LARGE SCALE GENOMIC DNA]</scope>
    <source>
        <strain evidence="1">Cupriavidus taiwanensis cmp 52</strain>
    </source>
</reference>
<sequence length="233" mass="26345">MQELTSSIAAALDRIIKSDTIEKAIEAQLTDVVKREVKDQLSSYSEFGKQLEASVKSALQVDFSNLGLPGYGDFILKIVRQQLEANVNDQIRASIEQNLTELLEPPPAEIKLSQLVEQFIKFSADNRRYSCSCDDTDSITLIVEESKYGSRFIYLDKDSGQEKYECSIRFLVSESDGRMSALKVDGKEFDKSLFVGSLYQFERSLFQMYAAGTKLIIDGDEHRIETSYPGHYD</sequence>
<evidence type="ECO:0000313" key="1">
    <source>
        <dbReference type="EMBL" id="SPR97388.1"/>
    </source>
</evidence>
<protein>
    <submittedName>
        <fullName evidence="1">Gp42</fullName>
    </submittedName>
</protein>
<dbReference type="AlphaFoldDB" id="A0A375IWS8"/>
<evidence type="ECO:0000313" key="2">
    <source>
        <dbReference type="Proteomes" id="UP000256805"/>
    </source>
</evidence>